<name>A0A4R6TYE7_9GAMM</name>
<dbReference type="GO" id="GO:0010340">
    <property type="term" value="F:carboxyl-O-methyltransferase activity"/>
    <property type="evidence" value="ECO:0007669"/>
    <property type="project" value="UniProtKB-UniRule"/>
</dbReference>
<evidence type="ECO:0000256" key="1">
    <source>
        <dbReference type="ARBA" id="ARBA00000852"/>
    </source>
</evidence>
<evidence type="ECO:0000256" key="5">
    <source>
        <dbReference type="ARBA" id="ARBA00022679"/>
    </source>
</evidence>
<dbReference type="SUPFAM" id="SSF53335">
    <property type="entry name" value="S-adenosyl-L-methionine-dependent methyltransferases"/>
    <property type="match status" value="1"/>
</dbReference>
<comment type="function">
    <text evidence="8">Converts the free carboxyl group of a malonyl-thioester to its methyl ester by transfer of a methyl group from S-adenosyl-L-methionine (SAM). It allows to synthesize pimeloyl-ACP via the fatty acid synthetic pathway.</text>
</comment>
<keyword evidence="6 8" id="KW-0949">S-adenosyl-L-methionine</keyword>
<keyword evidence="4 8" id="KW-0489">Methyltransferase</keyword>
<dbReference type="Pfam" id="PF08241">
    <property type="entry name" value="Methyltransf_11"/>
    <property type="match status" value="1"/>
</dbReference>
<accession>A0A4R6TYE7</accession>
<dbReference type="GO" id="GO:0009102">
    <property type="term" value="P:biotin biosynthetic process"/>
    <property type="evidence" value="ECO:0007669"/>
    <property type="project" value="UniProtKB-UniRule"/>
</dbReference>
<reference evidence="10 11" key="1">
    <citation type="submission" date="2019-03" db="EMBL/GenBank/DDBJ databases">
        <title>Genomic Encyclopedia of Type Strains, Phase IV (KMG-IV): sequencing the most valuable type-strain genomes for metagenomic binning, comparative biology and taxonomic classification.</title>
        <authorList>
            <person name="Goeker M."/>
        </authorList>
    </citation>
    <scope>NUCLEOTIDE SEQUENCE [LARGE SCALE GENOMIC DNA]</scope>
    <source>
        <strain evidence="10 11">DSM 28679</strain>
    </source>
</reference>
<dbReference type="AlphaFoldDB" id="A0A4R6TYE7"/>
<dbReference type="EC" id="2.1.1.197" evidence="3 8"/>
<evidence type="ECO:0000259" key="9">
    <source>
        <dbReference type="Pfam" id="PF08241"/>
    </source>
</evidence>
<dbReference type="CDD" id="cd02440">
    <property type="entry name" value="AdoMet_MTases"/>
    <property type="match status" value="1"/>
</dbReference>
<dbReference type="Gene3D" id="3.40.50.150">
    <property type="entry name" value="Vaccinia Virus protein VP39"/>
    <property type="match status" value="1"/>
</dbReference>
<dbReference type="InterPro" id="IPR013216">
    <property type="entry name" value="Methyltransf_11"/>
</dbReference>
<evidence type="ECO:0000313" key="11">
    <source>
        <dbReference type="Proteomes" id="UP000294575"/>
    </source>
</evidence>
<dbReference type="PANTHER" id="PTHR13090:SF1">
    <property type="entry name" value="ARGININE-HYDROXYLASE NDUFAF5, MITOCHONDRIAL"/>
    <property type="match status" value="1"/>
</dbReference>
<evidence type="ECO:0000256" key="2">
    <source>
        <dbReference type="ARBA" id="ARBA00004746"/>
    </source>
</evidence>
<comment type="pathway">
    <text evidence="2 8">Cofactor biosynthesis; biotin biosynthesis.</text>
</comment>
<dbReference type="InterPro" id="IPR029063">
    <property type="entry name" value="SAM-dependent_MTases_sf"/>
</dbReference>
<comment type="caution">
    <text evidence="10">The sequence shown here is derived from an EMBL/GenBank/DDBJ whole genome shotgun (WGS) entry which is preliminary data.</text>
</comment>
<feature type="domain" description="Methyltransferase type 11" evidence="9">
    <location>
        <begin position="48"/>
        <end position="141"/>
    </location>
</feature>
<evidence type="ECO:0000256" key="8">
    <source>
        <dbReference type="HAMAP-Rule" id="MF_00835"/>
    </source>
</evidence>
<comment type="catalytic activity">
    <reaction evidence="1 8">
        <text>malonyl-[ACP] + S-adenosyl-L-methionine = malonyl-[ACP] methyl ester + S-adenosyl-L-homocysteine</text>
        <dbReference type="Rhea" id="RHEA:17105"/>
        <dbReference type="Rhea" id="RHEA-COMP:9623"/>
        <dbReference type="Rhea" id="RHEA-COMP:9954"/>
        <dbReference type="ChEBI" id="CHEBI:57856"/>
        <dbReference type="ChEBI" id="CHEBI:59789"/>
        <dbReference type="ChEBI" id="CHEBI:78449"/>
        <dbReference type="ChEBI" id="CHEBI:78845"/>
        <dbReference type="EC" id="2.1.1.197"/>
    </reaction>
</comment>
<dbReference type="PANTHER" id="PTHR13090">
    <property type="entry name" value="ARGININE-HYDROXYLASE NDUFAF5, MITOCHONDRIAL"/>
    <property type="match status" value="1"/>
</dbReference>
<keyword evidence="7 8" id="KW-0093">Biotin biosynthesis</keyword>
<dbReference type="EMBL" id="SNYK01000006">
    <property type="protein sequence ID" value="TDQ37862.1"/>
    <property type="molecule type" value="Genomic_DNA"/>
</dbReference>
<evidence type="ECO:0000256" key="3">
    <source>
        <dbReference type="ARBA" id="ARBA00012327"/>
    </source>
</evidence>
<dbReference type="NCBIfam" id="TIGR02072">
    <property type="entry name" value="BioC"/>
    <property type="match status" value="1"/>
</dbReference>
<organism evidence="10 11">
    <name type="scientific">Thiopseudomonas denitrificans</name>
    <dbReference type="NCBI Taxonomy" id="1501432"/>
    <lineage>
        <taxon>Bacteria</taxon>
        <taxon>Pseudomonadati</taxon>
        <taxon>Pseudomonadota</taxon>
        <taxon>Gammaproteobacteria</taxon>
        <taxon>Pseudomonadales</taxon>
        <taxon>Pseudomonadaceae</taxon>
        <taxon>Thiopseudomonas</taxon>
    </lineage>
</organism>
<proteinExistence type="inferred from homology"/>
<dbReference type="HAMAP" id="MF_00835">
    <property type="entry name" value="BioC"/>
    <property type="match status" value="1"/>
</dbReference>
<sequence>MAEPCINPVARAFSAAAHSYDSEAALQREVGLRLLEQLPSMLQVDSWLDLGCGTGYFCQQLQQRFPDAQGTGLDIAPGMLQQARALRPGPDYLCADAAAVPLAAQSQDLVFSSLALQWCEDFASILAEAGRILRPGGVLAFSSLASGTLYELGLSWQAAGSTGRVNRFRTQDDYRQHCANSGLQTLQLECRPHVQHYADVRAVTRHLRGIGAQHLQQGERPGLLGRNAYQRLLHSYEQLRQPAGLPVTWQVVYGVLRKPA</sequence>
<dbReference type="GO" id="GO:0102130">
    <property type="term" value="F:malonyl-CoA methyltransferase activity"/>
    <property type="evidence" value="ECO:0007669"/>
    <property type="project" value="UniProtKB-EC"/>
</dbReference>
<protein>
    <recommendedName>
        <fullName evidence="3 8">Malonyl-[acyl-carrier protein] O-methyltransferase</fullName>
        <shortName evidence="8">Malonyl-ACP O-methyltransferase</shortName>
        <ecNumber evidence="3 8">2.1.1.197</ecNumber>
    </recommendedName>
    <alternativeName>
        <fullName evidence="8">Biotin synthesis protein BioC</fullName>
    </alternativeName>
</protein>
<dbReference type="RefSeq" id="WP_101495922.1">
    <property type="nucleotide sequence ID" value="NZ_LNJZ01000003.1"/>
</dbReference>
<evidence type="ECO:0000313" key="10">
    <source>
        <dbReference type="EMBL" id="TDQ37862.1"/>
    </source>
</evidence>
<gene>
    <name evidence="8" type="primary">bioC</name>
    <name evidence="10" type="ORF">DFQ45_10689</name>
</gene>
<dbReference type="GO" id="GO:0032259">
    <property type="term" value="P:methylation"/>
    <property type="evidence" value="ECO:0007669"/>
    <property type="project" value="UniProtKB-KW"/>
</dbReference>
<keyword evidence="5 8" id="KW-0808">Transferase</keyword>
<dbReference type="InterPro" id="IPR050602">
    <property type="entry name" value="Malonyl-ACP_OMT"/>
</dbReference>
<dbReference type="UniPathway" id="UPA00078"/>
<dbReference type="Proteomes" id="UP000294575">
    <property type="component" value="Unassembled WGS sequence"/>
</dbReference>
<dbReference type="GO" id="GO:0008757">
    <property type="term" value="F:S-adenosylmethionine-dependent methyltransferase activity"/>
    <property type="evidence" value="ECO:0007669"/>
    <property type="project" value="InterPro"/>
</dbReference>
<keyword evidence="11" id="KW-1185">Reference proteome</keyword>
<dbReference type="InterPro" id="IPR011814">
    <property type="entry name" value="BioC"/>
</dbReference>
<comment type="similarity">
    <text evidence="8">Belongs to the methyltransferase superfamily.</text>
</comment>
<dbReference type="OrthoDB" id="9760689at2"/>
<evidence type="ECO:0000256" key="4">
    <source>
        <dbReference type="ARBA" id="ARBA00022603"/>
    </source>
</evidence>
<evidence type="ECO:0000256" key="6">
    <source>
        <dbReference type="ARBA" id="ARBA00022691"/>
    </source>
</evidence>
<evidence type="ECO:0000256" key="7">
    <source>
        <dbReference type="ARBA" id="ARBA00022756"/>
    </source>
</evidence>